<evidence type="ECO:0000259" key="7">
    <source>
        <dbReference type="PROSITE" id="PS51332"/>
    </source>
</evidence>
<keyword evidence="10" id="KW-1185">Reference proteome</keyword>
<dbReference type="Pfam" id="PF13311">
    <property type="entry name" value="DUF4080"/>
    <property type="match status" value="1"/>
</dbReference>
<dbReference type="PROSITE" id="PS51918">
    <property type="entry name" value="RADICAL_SAM"/>
    <property type="match status" value="1"/>
</dbReference>
<dbReference type="SUPFAM" id="SSF102114">
    <property type="entry name" value="Radical SAM enzymes"/>
    <property type="match status" value="1"/>
</dbReference>
<dbReference type="Gene3D" id="3.80.30.20">
    <property type="entry name" value="tm_1862 like domain"/>
    <property type="match status" value="1"/>
</dbReference>
<evidence type="ECO:0000256" key="2">
    <source>
        <dbReference type="ARBA" id="ARBA00022691"/>
    </source>
</evidence>
<sequence>MPTPIVLATLNARYAHASLALRYLRANLGPLREVSMLCEFVLGATPEEVVEQLLAERPRIVGLSVYIWNVAPLTHVVALLKETAPDVVVVLGGPEVSHEVESQRICALADYVVTGWGEVTFARLARAILDGQRPEMKVHAGEQPPLDSIRFPYDEFSDEDLRRRNLYVEASRGCPFKCAFCLSALDRTAWPFPLAPLIAELERLYARGARRFKFVDRTFNLKIDHASAILGFFLERIRERPDDLPFLHFELVPDHLPERLKGMLAAFPAGTLQLEIGVQTFNPEVQALISRRQDDVQAEANLRWLHAHTTAHLHADLIIGLPGEDPASFGAGFDRLMRIGPHEIQVGILKRLRGAPVCRHAERFGLVFSPAPPYSLLASDRIDRATMQRLTRFARYWDLVGNSGRFGLTLPLLLGDAPFERFLAWSDWFFAHSGKTHGIPLEHLYEGLHAWLSLQGTAEWATEALRSDYAACGARGRLSFDPTRRIPPPTAKTEGTLPTRQARHLKPRTRSSC</sequence>
<dbReference type="Proteomes" id="UP000198816">
    <property type="component" value="Unassembled WGS sequence"/>
</dbReference>
<dbReference type="InterPro" id="IPR036724">
    <property type="entry name" value="Cobalamin-bd_sf"/>
</dbReference>
<evidence type="ECO:0000256" key="4">
    <source>
        <dbReference type="ARBA" id="ARBA00023004"/>
    </source>
</evidence>
<keyword evidence="4" id="KW-0408">Iron</keyword>
<keyword evidence="5" id="KW-0411">Iron-sulfur</keyword>
<dbReference type="STRING" id="1058.SAMN05421783_1329"/>
<evidence type="ECO:0000256" key="5">
    <source>
        <dbReference type="ARBA" id="ARBA00023014"/>
    </source>
</evidence>
<dbReference type="SMART" id="SM00729">
    <property type="entry name" value="Elp3"/>
    <property type="match status" value="1"/>
</dbReference>
<proteinExistence type="predicted"/>
<evidence type="ECO:0000313" key="10">
    <source>
        <dbReference type="Proteomes" id="UP000198816"/>
    </source>
</evidence>
<feature type="domain" description="B12-binding" evidence="7">
    <location>
        <begin position="3"/>
        <end position="135"/>
    </location>
</feature>
<dbReference type="Gene3D" id="3.40.50.280">
    <property type="entry name" value="Cobalamin-binding domain"/>
    <property type="match status" value="1"/>
</dbReference>
<dbReference type="OrthoDB" id="9801424at2"/>
<evidence type="ECO:0000259" key="8">
    <source>
        <dbReference type="PROSITE" id="PS51918"/>
    </source>
</evidence>
<dbReference type="GO" id="GO:0046872">
    <property type="term" value="F:metal ion binding"/>
    <property type="evidence" value="ECO:0007669"/>
    <property type="project" value="UniProtKB-KW"/>
</dbReference>
<dbReference type="InterPro" id="IPR051198">
    <property type="entry name" value="BchE-like"/>
</dbReference>
<dbReference type="InterPro" id="IPR007197">
    <property type="entry name" value="rSAM"/>
</dbReference>
<reference evidence="10" key="1">
    <citation type="submission" date="2016-10" db="EMBL/GenBank/DDBJ databases">
        <authorList>
            <person name="Varghese N."/>
            <person name="Submissions S."/>
        </authorList>
    </citation>
    <scope>NUCLEOTIDE SEQUENCE [LARGE SCALE GENOMIC DNA]</scope>
    <source>
        <strain evidence="10">DSM 217</strain>
    </source>
</reference>
<dbReference type="InterPro" id="IPR023404">
    <property type="entry name" value="rSAM_horseshoe"/>
</dbReference>
<dbReference type="RefSeq" id="WP_093037431.1">
    <property type="nucleotide sequence ID" value="NZ_FNNZ01000032.1"/>
</dbReference>
<dbReference type="Pfam" id="PF02310">
    <property type="entry name" value="B12-binding"/>
    <property type="match status" value="1"/>
</dbReference>
<comment type="cofactor">
    <cofactor evidence="1">
        <name>[4Fe-4S] cluster</name>
        <dbReference type="ChEBI" id="CHEBI:49883"/>
    </cofactor>
</comment>
<keyword evidence="2" id="KW-0949">S-adenosyl-L-methionine</keyword>
<feature type="compositionally biased region" description="Basic residues" evidence="6">
    <location>
        <begin position="501"/>
        <end position="513"/>
    </location>
</feature>
<dbReference type="InterPro" id="IPR006638">
    <property type="entry name" value="Elp3/MiaA/NifB-like_rSAM"/>
</dbReference>
<evidence type="ECO:0000256" key="3">
    <source>
        <dbReference type="ARBA" id="ARBA00022723"/>
    </source>
</evidence>
<dbReference type="PANTHER" id="PTHR43409">
    <property type="entry name" value="ANAEROBIC MAGNESIUM-PROTOPORPHYRIN IX MONOMETHYL ESTER CYCLASE-RELATED"/>
    <property type="match status" value="1"/>
</dbReference>
<dbReference type="SFLD" id="SFLDS00029">
    <property type="entry name" value="Radical_SAM"/>
    <property type="match status" value="1"/>
</dbReference>
<organism evidence="9 10">
    <name type="scientific">Thiocapsa roseopersicina</name>
    <dbReference type="NCBI Taxonomy" id="1058"/>
    <lineage>
        <taxon>Bacteria</taxon>
        <taxon>Pseudomonadati</taxon>
        <taxon>Pseudomonadota</taxon>
        <taxon>Gammaproteobacteria</taxon>
        <taxon>Chromatiales</taxon>
        <taxon>Chromatiaceae</taxon>
        <taxon>Thiocapsa</taxon>
    </lineage>
</organism>
<dbReference type="CDD" id="cd01335">
    <property type="entry name" value="Radical_SAM"/>
    <property type="match status" value="1"/>
</dbReference>
<dbReference type="Pfam" id="PF04055">
    <property type="entry name" value="Radical_SAM"/>
    <property type="match status" value="1"/>
</dbReference>
<dbReference type="InterPro" id="IPR058240">
    <property type="entry name" value="rSAM_sf"/>
</dbReference>
<keyword evidence="3" id="KW-0479">Metal-binding</keyword>
<accession>A0A1H3CBM8</accession>
<evidence type="ECO:0000256" key="6">
    <source>
        <dbReference type="SAM" id="MobiDB-lite"/>
    </source>
</evidence>
<dbReference type="SUPFAM" id="SSF52242">
    <property type="entry name" value="Cobalamin (vitamin B12)-binding domain"/>
    <property type="match status" value="1"/>
</dbReference>
<dbReference type="PROSITE" id="PS51332">
    <property type="entry name" value="B12_BINDING"/>
    <property type="match status" value="1"/>
</dbReference>
<dbReference type="PANTHER" id="PTHR43409:SF16">
    <property type="entry name" value="SLR0320 PROTEIN"/>
    <property type="match status" value="1"/>
</dbReference>
<feature type="domain" description="Radical SAM core" evidence="8">
    <location>
        <begin position="160"/>
        <end position="389"/>
    </location>
</feature>
<dbReference type="SFLD" id="SFLDG01082">
    <property type="entry name" value="B12-binding_domain_containing"/>
    <property type="match status" value="1"/>
</dbReference>
<evidence type="ECO:0000313" key="9">
    <source>
        <dbReference type="EMBL" id="SDX51034.1"/>
    </source>
</evidence>
<gene>
    <name evidence="9" type="ORF">SAMN05421783_1329</name>
</gene>
<evidence type="ECO:0000256" key="1">
    <source>
        <dbReference type="ARBA" id="ARBA00001966"/>
    </source>
</evidence>
<protein>
    <submittedName>
        <fullName evidence="9">Radical SAM superfamily enzyme YgiQ, UPF0313 family</fullName>
    </submittedName>
</protein>
<dbReference type="InterPro" id="IPR025288">
    <property type="entry name" value="DUF4080"/>
</dbReference>
<name>A0A1H3CBM8_THIRO</name>
<dbReference type="AlphaFoldDB" id="A0A1H3CBM8"/>
<dbReference type="GO" id="GO:0005829">
    <property type="term" value="C:cytosol"/>
    <property type="evidence" value="ECO:0007669"/>
    <property type="project" value="TreeGrafter"/>
</dbReference>
<dbReference type="InterPro" id="IPR006158">
    <property type="entry name" value="Cobalamin-bd"/>
</dbReference>
<dbReference type="EMBL" id="FNNZ01000032">
    <property type="protein sequence ID" value="SDX51034.1"/>
    <property type="molecule type" value="Genomic_DNA"/>
</dbReference>
<dbReference type="GO" id="GO:0051536">
    <property type="term" value="F:iron-sulfur cluster binding"/>
    <property type="evidence" value="ECO:0007669"/>
    <property type="project" value="UniProtKB-KW"/>
</dbReference>
<dbReference type="GO" id="GO:0031419">
    <property type="term" value="F:cobalamin binding"/>
    <property type="evidence" value="ECO:0007669"/>
    <property type="project" value="InterPro"/>
</dbReference>
<feature type="region of interest" description="Disordered" evidence="6">
    <location>
        <begin position="480"/>
        <end position="513"/>
    </location>
</feature>
<dbReference type="GO" id="GO:0003824">
    <property type="term" value="F:catalytic activity"/>
    <property type="evidence" value="ECO:0007669"/>
    <property type="project" value="InterPro"/>
</dbReference>